<dbReference type="AlphaFoldDB" id="A0AA39V646"/>
<feature type="compositionally biased region" description="Basic and acidic residues" evidence="1">
    <location>
        <begin position="333"/>
        <end position="349"/>
    </location>
</feature>
<protein>
    <recommendedName>
        <fullName evidence="4">DUF4283 domain-containing protein</fullName>
    </recommendedName>
</protein>
<reference evidence="2" key="2">
    <citation type="submission" date="2023-06" db="EMBL/GenBank/DDBJ databases">
        <authorList>
            <person name="Swenson N.G."/>
            <person name="Wegrzyn J.L."/>
            <person name="Mcevoy S.L."/>
        </authorList>
    </citation>
    <scope>NUCLEOTIDE SEQUENCE</scope>
    <source>
        <strain evidence="2">NS2018</strain>
        <tissue evidence="2">Leaf</tissue>
    </source>
</reference>
<feature type="compositionally biased region" description="Low complexity" evidence="1">
    <location>
        <begin position="223"/>
        <end position="236"/>
    </location>
</feature>
<dbReference type="Proteomes" id="UP001168877">
    <property type="component" value="Unassembled WGS sequence"/>
</dbReference>
<accession>A0AA39V646</accession>
<feature type="compositionally biased region" description="Basic and acidic residues" evidence="1">
    <location>
        <begin position="181"/>
        <end position="192"/>
    </location>
</feature>
<feature type="compositionally biased region" description="Polar residues" evidence="1">
    <location>
        <begin position="309"/>
        <end position="320"/>
    </location>
</feature>
<gene>
    <name evidence="2" type="ORF">LWI29_000968</name>
</gene>
<keyword evidence="3" id="KW-1185">Reference proteome</keyword>
<reference evidence="2" key="1">
    <citation type="journal article" date="2022" name="Plant J.">
        <title>Strategies of tolerance reflected in two North American maple genomes.</title>
        <authorList>
            <person name="McEvoy S.L."/>
            <person name="Sezen U.U."/>
            <person name="Trouern-Trend A."/>
            <person name="McMahon S.M."/>
            <person name="Schaberg P.G."/>
            <person name="Yang J."/>
            <person name="Wegrzyn J.L."/>
            <person name="Swenson N.G."/>
        </authorList>
    </citation>
    <scope>NUCLEOTIDE SEQUENCE</scope>
    <source>
        <strain evidence="2">NS2018</strain>
    </source>
</reference>
<dbReference type="PANTHER" id="PTHR34427">
    <property type="entry name" value="DUF4283 DOMAIN PROTEIN"/>
    <property type="match status" value="1"/>
</dbReference>
<feature type="region of interest" description="Disordered" evidence="1">
    <location>
        <begin position="140"/>
        <end position="164"/>
    </location>
</feature>
<evidence type="ECO:0008006" key="4">
    <source>
        <dbReference type="Google" id="ProtNLM"/>
    </source>
</evidence>
<dbReference type="EMBL" id="JAUESC010000385">
    <property type="protein sequence ID" value="KAK0577839.1"/>
    <property type="molecule type" value="Genomic_DNA"/>
</dbReference>
<name>A0AA39V646_ACESA</name>
<evidence type="ECO:0000313" key="3">
    <source>
        <dbReference type="Proteomes" id="UP001168877"/>
    </source>
</evidence>
<organism evidence="2 3">
    <name type="scientific">Acer saccharum</name>
    <name type="common">Sugar maple</name>
    <dbReference type="NCBI Taxonomy" id="4024"/>
    <lineage>
        <taxon>Eukaryota</taxon>
        <taxon>Viridiplantae</taxon>
        <taxon>Streptophyta</taxon>
        <taxon>Embryophyta</taxon>
        <taxon>Tracheophyta</taxon>
        <taxon>Spermatophyta</taxon>
        <taxon>Magnoliopsida</taxon>
        <taxon>eudicotyledons</taxon>
        <taxon>Gunneridae</taxon>
        <taxon>Pentapetalae</taxon>
        <taxon>rosids</taxon>
        <taxon>malvids</taxon>
        <taxon>Sapindales</taxon>
        <taxon>Sapindaceae</taxon>
        <taxon>Hippocastanoideae</taxon>
        <taxon>Acereae</taxon>
        <taxon>Acer</taxon>
    </lineage>
</organism>
<feature type="region of interest" description="Disordered" evidence="1">
    <location>
        <begin position="305"/>
        <end position="352"/>
    </location>
</feature>
<evidence type="ECO:0000256" key="1">
    <source>
        <dbReference type="SAM" id="MobiDB-lite"/>
    </source>
</evidence>
<dbReference type="PANTHER" id="PTHR34427:SF5">
    <property type="entry name" value="DUF4283 DOMAIN-CONTAINING PROTEIN"/>
    <property type="match status" value="1"/>
</dbReference>
<comment type="caution">
    <text evidence="2">The sequence shown here is derived from an EMBL/GenBank/DDBJ whole genome shotgun (WGS) entry which is preliminary data.</text>
</comment>
<proteinExistence type="predicted"/>
<evidence type="ECO:0000313" key="2">
    <source>
        <dbReference type="EMBL" id="KAK0577839.1"/>
    </source>
</evidence>
<feature type="compositionally biased region" description="Basic and acidic residues" evidence="1">
    <location>
        <begin position="140"/>
        <end position="161"/>
    </location>
</feature>
<sequence length="367" mass="41170">MSRWSDIPVPTERLKWVEVLGVPLHCWCKAFFLRVGSYMGETIWVDEETENRGRFDVGQILVLGSHESQATRMVQIKVGGKSFLISLMESPEPVSFLWIVQHLGLKPEFKNSNSQRDRFAKYSGTRGMTDSDKVCHSGRLLQRDNKEPREDMLDRSPELLGRDNGSATYCSGKVEIRGDKVSGKRNELDKGKSSWVYKSKPHPRWNPLPNTSVKIGKVRSVRSDFQTSSSNSSTSESDSDRGEMAKLCVARGECSFRRQISNQSGARHVGTSHRPSIMGLYHIEPNTYSKFQLVKAHSGAKKDQWAVGTGSSEGTHVSPTNDRDCPGYVSMESKSDQDQVEKETGRKNELNPVRPGLNLCVDLCVQE</sequence>
<feature type="region of interest" description="Disordered" evidence="1">
    <location>
        <begin position="181"/>
        <end position="243"/>
    </location>
</feature>